<feature type="region of interest" description="Disordered" evidence="1">
    <location>
        <begin position="292"/>
        <end position="350"/>
    </location>
</feature>
<name>A0A8E2F950_9PEZI</name>
<feature type="region of interest" description="Disordered" evidence="1">
    <location>
        <begin position="13"/>
        <end position="36"/>
    </location>
</feature>
<dbReference type="PANTHER" id="PTHR35391">
    <property type="entry name" value="C2H2-TYPE DOMAIN-CONTAINING PROTEIN-RELATED"/>
    <property type="match status" value="1"/>
</dbReference>
<evidence type="ECO:0000313" key="3">
    <source>
        <dbReference type="Proteomes" id="UP000250140"/>
    </source>
</evidence>
<evidence type="ECO:0000313" key="2">
    <source>
        <dbReference type="EMBL" id="OCL12356.1"/>
    </source>
</evidence>
<reference evidence="2 3" key="1">
    <citation type="journal article" date="2016" name="Nat. Commun.">
        <title>Ectomycorrhizal ecology is imprinted in the genome of the dominant symbiotic fungus Cenococcum geophilum.</title>
        <authorList>
            <consortium name="DOE Joint Genome Institute"/>
            <person name="Peter M."/>
            <person name="Kohler A."/>
            <person name="Ohm R.A."/>
            <person name="Kuo A."/>
            <person name="Krutzmann J."/>
            <person name="Morin E."/>
            <person name="Arend M."/>
            <person name="Barry K.W."/>
            <person name="Binder M."/>
            <person name="Choi C."/>
            <person name="Clum A."/>
            <person name="Copeland A."/>
            <person name="Grisel N."/>
            <person name="Haridas S."/>
            <person name="Kipfer T."/>
            <person name="LaButti K."/>
            <person name="Lindquist E."/>
            <person name="Lipzen A."/>
            <person name="Maire R."/>
            <person name="Meier B."/>
            <person name="Mihaltcheva S."/>
            <person name="Molinier V."/>
            <person name="Murat C."/>
            <person name="Poggeler S."/>
            <person name="Quandt C.A."/>
            <person name="Sperisen C."/>
            <person name="Tritt A."/>
            <person name="Tisserant E."/>
            <person name="Crous P.W."/>
            <person name="Henrissat B."/>
            <person name="Nehls U."/>
            <person name="Egli S."/>
            <person name="Spatafora J.W."/>
            <person name="Grigoriev I.V."/>
            <person name="Martin F.M."/>
        </authorList>
    </citation>
    <scope>NUCLEOTIDE SEQUENCE [LARGE SCALE GENOMIC DNA]</scope>
    <source>
        <strain evidence="2 3">CBS 207.34</strain>
    </source>
</reference>
<sequence>MSAAKVRVLIERARRTSEQAEENNGTGYDSDSSSNYPYDTIDDIVEDIKTDVECLMDLDPLLQTPIDDLGGDGACPLSMLNSQLTFQFYASRVSAQLPRANISLVNKLSKANWDRFMRLEAERSSHVRLLPEYDCIETSMAPSKIQDLVPETLVPDTTVHAACLSSSTADGGYSRIPPLSEEAKNGILFACDACGKKIRLCGVKSWRKHLFADLRPYVCPWDSCLHDVAVFQSHNAWINHFCEEHDIVPRCNGIVCPLCLENTGGGLSAVSGHIARHLEDIVLAALPRKVDSDNGSGSEGDRSVQLSNSSVTGLTGPSRDTGMTSEQPALGGSPNKPNLSSFTSNLSKAP</sequence>
<evidence type="ECO:0000256" key="1">
    <source>
        <dbReference type="SAM" id="MobiDB-lite"/>
    </source>
</evidence>
<keyword evidence="3" id="KW-1185">Reference proteome</keyword>
<feature type="compositionally biased region" description="Polar residues" evidence="1">
    <location>
        <begin position="304"/>
        <end position="315"/>
    </location>
</feature>
<dbReference type="AlphaFoldDB" id="A0A8E2F950"/>
<organism evidence="2 3">
    <name type="scientific">Glonium stellatum</name>
    <dbReference type="NCBI Taxonomy" id="574774"/>
    <lineage>
        <taxon>Eukaryota</taxon>
        <taxon>Fungi</taxon>
        <taxon>Dikarya</taxon>
        <taxon>Ascomycota</taxon>
        <taxon>Pezizomycotina</taxon>
        <taxon>Dothideomycetes</taxon>
        <taxon>Pleosporomycetidae</taxon>
        <taxon>Gloniales</taxon>
        <taxon>Gloniaceae</taxon>
        <taxon>Glonium</taxon>
    </lineage>
</organism>
<dbReference type="OrthoDB" id="20872at2759"/>
<proteinExistence type="predicted"/>
<accession>A0A8E2F950</accession>
<evidence type="ECO:0008006" key="4">
    <source>
        <dbReference type="Google" id="ProtNLM"/>
    </source>
</evidence>
<gene>
    <name evidence="2" type="ORF">AOQ84DRAFT_373152</name>
</gene>
<dbReference type="PANTHER" id="PTHR35391:SF5">
    <property type="entry name" value="DUF6590 DOMAIN-CONTAINING PROTEIN"/>
    <property type="match status" value="1"/>
</dbReference>
<dbReference type="EMBL" id="KV748886">
    <property type="protein sequence ID" value="OCL12356.1"/>
    <property type="molecule type" value="Genomic_DNA"/>
</dbReference>
<feature type="compositionally biased region" description="Polar residues" evidence="1">
    <location>
        <begin position="335"/>
        <end position="350"/>
    </location>
</feature>
<protein>
    <recommendedName>
        <fullName evidence="4">C2H2-type domain-containing protein</fullName>
    </recommendedName>
</protein>
<dbReference type="Proteomes" id="UP000250140">
    <property type="component" value="Unassembled WGS sequence"/>
</dbReference>